<dbReference type="PANTHER" id="PTHR22950">
    <property type="entry name" value="AMINO ACID TRANSPORTER"/>
    <property type="match status" value="1"/>
</dbReference>
<dbReference type="GO" id="GO:0015179">
    <property type="term" value="F:L-amino acid transmembrane transporter activity"/>
    <property type="evidence" value="ECO:0000318"/>
    <property type="project" value="GO_Central"/>
</dbReference>
<reference evidence="8" key="1">
    <citation type="journal article" date="2006" name="Science">
        <title>Phytophthora genome sequences uncover evolutionary origins and mechanisms of pathogenesis.</title>
        <authorList>
            <person name="Tyler B.M."/>
            <person name="Tripathy S."/>
            <person name="Zhang X."/>
            <person name="Dehal P."/>
            <person name="Jiang R.H."/>
            <person name="Aerts A."/>
            <person name="Arredondo F.D."/>
            <person name="Baxter L."/>
            <person name="Bensasson D."/>
            <person name="Beynon J.L."/>
            <person name="Chapman J."/>
            <person name="Damasceno C.M."/>
            <person name="Dorrance A.E."/>
            <person name="Dou D."/>
            <person name="Dickerman A.W."/>
            <person name="Dubchak I.L."/>
            <person name="Garbelotto M."/>
            <person name="Gijzen M."/>
            <person name="Gordon S.G."/>
            <person name="Govers F."/>
            <person name="Grunwald N.J."/>
            <person name="Huang W."/>
            <person name="Ivors K.L."/>
            <person name="Jones R.W."/>
            <person name="Kamoun S."/>
            <person name="Krampis K."/>
            <person name="Lamour K.H."/>
            <person name="Lee M.K."/>
            <person name="McDonald W.H."/>
            <person name="Medina M."/>
            <person name="Meijer H.J."/>
            <person name="Nordberg E.K."/>
            <person name="Maclean D.J."/>
            <person name="Ospina-Giraldo M.D."/>
            <person name="Morris P.F."/>
            <person name="Phuntumart V."/>
            <person name="Putnam N.H."/>
            <person name="Rash S."/>
            <person name="Rose J.K."/>
            <person name="Sakihama Y."/>
            <person name="Salamov A.A."/>
            <person name="Savidor A."/>
            <person name="Scheuring C.F."/>
            <person name="Smith B.M."/>
            <person name="Sobral B.W."/>
            <person name="Terry A."/>
            <person name="Torto-Alalibo T.A."/>
            <person name="Win J."/>
            <person name="Xu Z."/>
            <person name="Zhang H."/>
            <person name="Grigoriev I.V."/>
            <person name="Rokhsar D.S."/>
            <person name="Boore J.L."/>
        </authorList>
    </citation>
    <scope>NUCLEOTIDE SEQUENCE [LARGE SCALE GENOMIC DNA]</scope>
    <source>
        <strain evidence="8">Pr102</strain>
    </source>
</reference>
<dbReference type="Proteomes" id="UP000005238">
    <property type="component" value="Unassembled WGS sequence"/>
</dbReference>
<feature type="transmembrane region" description="Helical" evidence="5">
    <location>
        <begin position="124"/>
        <end position="144"/>
    </location>
</feature>
<keyword evidence="3 5" id="KW-1133">Transmembrane helix</keyword>
<feature type="transmembrane region" description="Helical" evidence="5">
    <location>
        <begin position="388"/>
        <end position="405"/>
    </location>
</feature>
<feature type="transmembrane region" description="Helical" evidence="5">
    <location>
        <begin position="571"/>
        <end position="598"/>
    </location>
</feature>
<feature type="domain" description="Amino acid transporter transmembrane" evidence="6">
    <location>
        <begin position="18"/>
        <end position="467"/>
    </location>
</feature>
<feature type="transmembrane region" description="Helical" evidence="5">
    <location>
        <begin position="20"/>
        <end position="38"/>
    </location>
</feature>
<sequence>MAPQSRQKAFLTMEDANTIFNIVCCFFGIGTLSMPSNFARAGPVYATIAMLLMAFANIYATVALSKVMLVAPASVKTFTDVGDWVLGKTGRYLVIVSQMLVCLLLPCAFLVLGSTLLDVLFPDSFSQIFWIIFMAITVVPSCLIPTLKAAASVAFVGCLGTLIADIVGVSILEWEMRGHSSVPTPDVTLHQVLTTFGNLSLAYGASVVVPDLQRQHSEPTRMPRIILVSLGAGSAFFLAVAIAGYAAGGCQLSGNLLFSVVNTSDPSAPSALGFIPNRGAVIMAYLFMQVHIVIAFSTVIQPPFYMAERFILGMHKTPTQDVDVQEKLSTASGSPVVTADPVATPDLEGNYNATNTPGRVLTAEQQRKDKETQELSEYEGTGTVMRYVTLRLCIIAVLVAVSIGLRDHFLDLVDFTGASAITVCCLALPIVFYLKVFWNELPLYERVVAILVICICSVVGCYVMIYAGKNLFNPDTETATFPYCSVENQMEPYYRATKHHVEMTLCAFFRCMVYRNKSVSRERMVCSVLPPTMPSPFYTLEDAKISFNIFCCFCGIGSLSMPSNYARAGPIYATIALLLMAFVNIYATIALSNVIYAAPPSVKTFTDVGAWVFGAPGRYAVMISQLLVCLLLPCAFLVLGSTLLDVLFPDSFSQIFWMVFMAVTVVPVCMIPTLKEASSVALVGCLGTIIADVIGVSILEWEMRGHPSIPAPDVSLHQVLTAFGNLALAYGAAVVIPDLQRQHSQPERMPRIIMVSMGVGTVFFLAIAIAGYAAGGCQLSGNLLFSTVNTSDPSSTSALGFVPNRGAVIMAYLFMHVHIVIAFSTITMPAFFMAERFLLGMHKEQPVIDQELGLDLNEKLSPADPECSYTSNLQDAPKYEDEFAEYRGTLNMLRYMVLRLCILAVLVVASVFLRDHFLDLVDFTGATAVTAGSLVLPLMFYLKVFWTKLPMYERVGSMLIIVVCTVLGVYVMIYAGKNLFNPDSDSATFPYCSDEFQSEPYYVRNATN</sequence>
<feature type="transmembrane region" description="Helical" evidence="5">
    <location>
        <begin position="925"/>
        <end position="946"/>
    </location>
</feature>
<proteinExistence type="predicted"/>
<feature type="transmembrane region" description="Helical" evidence="5">
    <location>
        <begin position="417"/>
        <end position="436"/>
    </location>
</feature>
<evidence type="ECO:0000256" key="5">
    <source>
        <dbReference type="SAM" id="Phobius"/>
    </source>
</evidence>
<feature type="transmembrane region" description="Helical" evidence="5">
    <location>
        <begin position="719"/>
        <end position="740"/>
    </location>
</feature>
<evidence type="ECO:0000256" key="3">
    <source>
        <dbReference type="ARBA" id="ARBA00022989"/>
    </source>
</evidence>
<evidence type="ECO:0000256" key="2">
    <source>
        <dbReference type="ARBA" id="ARBA00022692"/>
    </source>
</evidence>
<keyword evidence="2 5" id="KW-0812">Transmembrane</keyword>
<dbReference type="eggNOG" id="KOG1303">
    <property type="taxonomic scope" value="Eukaryota"/>
</dbReference>
<comment type="subcellular location">
    <subcellularLocation>
        <location evidence="1">Membrane</location>
        <topology evidence="1">Multi-pass membrane protein</topology>
    </subcellularLocation>
</comment>
<feature type="transmembrane region" description="Helical" evidence="5">
    <location>
        <begin position="655"/>
        <end position="673"/>
    </location>
</feature>
<dbReference type="AlphaFoldDB" id="H3GU89"/>
<organism evidence="7 8">
    <name type="scientific">Phytophthora ramorum</name>
    <name type="common">Sudden oak death agent</name>
    <dbReference type="NCBI Taxonomy" id="164328"/>
    <lineage>
        <taxon>Eukaryota</taxon>
        <taxon>Sar</taxon>
        <taxon>Stramenopiles</taxon>
        <taxon>Oomycota</taxon>
        <taxon>Peronosporomycetes</taxon>
        <taxon>Peronosporales</taxon>
        <taxon>Peronosporaceae</taxon>
        <taxon>Phytophthora</taxon>
    </lineage>
</organism>
<dbReference type="OMA" id="TMEDANT"/>
<evidence type="ECO:0000256" key="1">
    <source>
        <dbReference type="ARBA" id="ARBA00004141"/>
    </source>
</evidence>
<feature type="transmembrane region" description="Helical" evidence="5">
    <location>
        <begin position="448"/>
        <end position="467"/>
    </location>
</feature>
<dbReference type="VEuPathDB" id="FungiDB:KRP22_10081"/>
<feature type="domain" description="Amino acid transporter transmembrane" evidence="6">
    <location>
        <begin position="546"/>
        <end position="975"/>
    </location>
</feature>
<feature type="transmembrane region" description="Helical" evidence="5">
    <location>
        <begin position="896"/>
        <end position="913"/>
    </location>
</feature>
<dbReference type="GO" id="GO:0005774">
    <property type="term" value="C:vacuolar membrane"/>
    <property type="evidence" value="ECO:0000318"/>
    <property type="project" value="GO_Central"/>
</dbReference>
<feature type="transmembrane region" description="Helical" evidence="5">
    <location>
        <begin position="225"/>
        <end position="247"/>
    </location>
</feature>
<accession>H3GU89</accession>
<dbReference type="HOGENOM" id="CLU_308269_0_0_1"/>
<feature type="transmembrane region" description="Helical" evidence="5">
    <location>
        <begin position="280"/>
        <end position="300"/>
    </location>
</feature>
<feature type="transmembrane region" description="Helical" evidence="5">
    <location>
        <begin position="752"/>
        <end position="774"/>
    </location>
</feature>
<feature type="transmembrane region" description="Helical" evidence="5">
    <location>
        <begin position="151"/>
        <end position="172"/>
    </location>
</feature>
<dbReference type="Pfam" id="PF01490">
    <property type="entry name" value="Aa_trans"/>
    <property type="match status" value="2"/>
</dbReference>
<feature type="transmembrane region" description="Helical" evidence="5">
    <location>
        <begin position="680"/>
        <end position="699"/>
    </location>
</feature>
<evidence type="ECO:0000313" key="7">
    <source>
        <dbReference type="EnsemblProtists" id="Phyra80772"/>
    </source>
</evidence>
<keyword evidence="4 5" id="KW-0472">Membrane</keyword>
<dbReference type="EnsemblProtists" id="Phyra80772">
    <property type="protein sequence ID" value="Phyra80772"/>
    <property type="gene ID" value="Phyra80772"/>
</dbReference>
<feature type="transmembrane region" description="Helical" evidence="5">
    <location>
        <begin position="44"/>
        <end position="71"/>
    </location>
</feature>
<feature type="transmembrane region" description="Helical" evidence="5">
    <location>
        <begin position="809"/>
        <end position="834"/>
    </location>
</feature>
<evidence type="ECO:0000259" key="6">
    <source>
        <dbReference type="Pfam" id="PF01490"/>
    </source>
</evidence>
<dbReference type="GO" id="GO:0003333">
    <property type="term" value="P:amino acid transmembrane transport"/>
    <property type="evidence" value="ECO:0000318"/>
    <property type="project" value="GO_Central"/>
</dbReference>
<feature type="transmembrane region" description="Helical" evidence="5">
    <location>
        <begin position="192"/>
        <end position="213"/>
    </location>
</feature>
<dbReference type="PANTHER" id="PTHR22950:SF349">
    <property type="entry name" value="AMINO ACID TRANSPORTER TRANSMEMBRANE DOMAIN-CONTAINING PROTEIN"/>
    <property type="match status" value="1"/>
</dbReference>
<reference evidence="7" key="2">
    <citation type="submission" date="2015-06" db="UniProtKB">
        <authorList>
            <consortium name="EnsemblProtists"/>
        </authorList>
    </citation>
    <scope>IDENTIFICATION</scope>
    <source>
        <strain evidence="7">Pr102</strain>
    </source>
</reference>
<evidence type="ECO:0000256" key="4">
    <source>
        <dbReference type="ARBA" id="ARBA00023136"/>
    </source>
</evidence>
<feature type="transmembrane region" description="Helical" evidence="5">
    <location>
        <begin position="958"/>
        <end position="976"/>
    </location>
</feature>
<dbReference type="VEuPathDB" id="FungiDB:KRP23_14234"/>
<dbReference type="EMBL" id="DS566049">
    <property type="status" value="NOT_ANNOTATED_CDS"/>
    <property type="molecule type" value="Genomic_DNA"/>
</dbReference>
<feature type="transmembrane region" description="Helical" evidence="5">
    <location>
        <begin position="92"/>
        <end position="112"/>
    </location>
</feature>
<evidence type="ECO:0000313" key="8">
    <source>
        <dbReference type="Proteomes" id="UP000005238"/>
    </source>
</evidence>
<dbReference type="InterPro" id="IPR013057">
    <property type="entry name" value="AA_transpt_TM"/>
</dbReference>
<dbReference type="InParanoid" id="H3GU89"/>
<dbReference type="STRING" id="164328.H3GU89"/>
<feature type="transmembrane region" description="Helical" evidence="5">
    <location>
        <begin position="619"/>
        <end position="643"/>
    </location>
</feature>
<protein>
    <recommendedName>
        <fullName evidence="6">Amino acid transporter transmembrane domain-containing protein</fullName>
    </recommendedName>
</protein>
<keyword evidence="8" id="KW-1185">Reference proteome</keyword>
<name>H3GU89_PHYRM</name>